<dbReference type="InterPro" id="IPR010530">
    <property type="entry name" value="B12D"/>
</dbReference>
<name>A0AAD9RV07_9HYME</name>
<dbReference type="AlphaFoldDB" id="A0AAD9RV07"/>
<evidence type="ECO:0000313" key="2">
    <source>
        <dbReference type="EMBL" id="KAK2586449.1"/>
    </source>
</evidence>
<keyword evidence="3" id="KW-1185">Reference proteome</keyword>
<evidence type="ECO:0000313" key="3">
    <source>
        <dbReference type="Proteomes" id="UP001258017"/>
    </source>
</evidence>
<keyword evidence="1" id="KW-0812">Transmembrane</keyword>
<keyword evidence="1" id="KW-0472">Membrane</keyword>
<organism evidence="2 3">
    <name type="scientific">Odynerus spinipes</name>
    <dbReference type="NCBI Taxonomy" id="1348599"/>
    <lineage>
        <taxon>Eukaryota</taxon>
        <taxon>Metazoa</taxon>
        <taxon>Ecdysozoa</taxon>
        <taxon>Arthropoda</taxon>
        <taxon>Hexapoda</taxon>
        <taxon>Insecta</taxon>
        <taxon>Pterygota</taxon>
        <taxon>Neoptera</taxon>
        <taxon>Endopterygota</taxon>
        <taxon>Hymenoptera</taxon>
        <taxon>Apocrita</taxon>
        <taxon>Aculeata</taxon>
        <taxon>Vespoidea</taxon>
        <taxon>Vespidae</taxon>
        <taxon>Eumeninae</taxon>
        <taxon>Odynerus</taxon>
    </lineage>
</organism>
<sequence>MSETKKSGPIMGGLTISSLKKNYPLIPLFVVVGVAVSGAVFYTLRLATRCPDVTWNVKKNPEPWHEYADKQYKFYSSTNEPVKSPAPKY</sequence>
<keyword evidence="1" id="KW-1133">Transmembrane helix</keyword>
<dbReference type="Proteomes" id="UP001258017">
    <property type="component" value="Unassembled WGS sequence"/>
</dbReference>
<reference evidence="2" key="1">
    <citation type="submission" date="2021-08" db="EMBL/GenBank/DDBJ databases">
        <authorList>
            <person name="Misof B."/>
            <person name="Oliver O."/>
            <person name="Podsiadlowski L."/>
            <person name="Donath A."/>
            <person name="Peters R."/>
            <person name="Mayer C."/>
            <person name="Rust J."/>
            <person name="Gunkel S."/>
            <person name="Lesny P."/>
            <person name="Martin S."/>
            <person name="Oeyen J.P."/>
            <person name="Petersen M."/>
            <person name="Panagiotis P."/>
            <person name="Wilbrandt J."/>
            <person name="Tanja T."/>
        </authorList>
    </citation>
    <scope>NUCLEOTIDE SEQUENCE</scope>
    <source>
        <strain evidence="2">GBR_01_08_01A</strain>
        <tissue evidence="2">Thorax + abdomen</tissue>
    </source>
</reference>
<feature type="transmembrane region" description="Helical" evidence="1">
    <location>
        <begin position="25"/>
        <end position="44"/>
    </location>
</feature>
<dbReference type="PANTHER" id="PTHR14256">
    <property type="entry name" value="NADH-UBIQUINONE OXIDOREDUCTASE MLRQ SUBUNIT"/>
    <property type="match status" value="1"/>
</dbReference>
<evidence type="ECO:0008006" key="4">
    <source>
        <dbReference type="Google" id="ProtNLM"/>
    </source>
</evidence>
<accession>A0AAD9RV07</accession>
<evidence type="ECO:0000256" key="1">
    <source>
        <dbReference type="SAM" id="Phobius"/>
    </source>
</evidence>
<reference evidence="2" key="2">
    <citation type="journal article" date="2023" name="Commun. Biol.">
        <title>Intrasexual cuticular hydrocarbon dimorphism in a wasp sheds light on hydrocarbon biosynthesis genes in Hymenoptera.</title>
        <authorList>
            <person name="Moris V.C."/>
            <person name="Podsiadlowski L."/>
            <person name="Martin S."/>
            <person name="Oeyen J.P."/>
            <person name="Donath A."/>
            <person name="Petersen M."/>
            <person name="Wilbrandt J."/>
            <person name="Misof B."/>
            <person name="Liedtke D."/>
            <person name="Thamm M."/>
            <person name="Scheiner R."/>
            <person name="Schmitt T."/>
            <person name="Niehuis O."/>
        </authorList>
    </citation>
    <scope>NUCLEOTIDE SEQUENCE</scope>
    <source>
        <strain evidence="2">GBR_01_08_01A</strain>
    </source>
</reference>
<proteinExistence type="predicted"/>
<dbReference type="PANTHER" id="PTHR14256:SF1">
    <property type="entry name" value="GEO09626P1"/>
    <property type="match status" value="1"/>
</dbReference>
<dbReference type="EMBL" id="JAIFRP010000013">
    <property type="protein sequence ID" value="KAK2586449.1"/>
    <property type="molecule type" value="Genomic_DNA"/>
</dbReference>
<protein>
    <recommendedName>
        <fullName evidence="4">Cytochrome c oxidase subunit NDUFA4</fullName>
    </recommendedName>
</protein>
<dbReference type="Pfam" id="PF06522">
    <property type="entry name" value="B12D"/>
    <property type="match status" value="1"/>
</dbReference>
<comment type="caution">
    <text evidence="2">The sequence shown here is derived from an EMBL/GenBank/DDBJ whole genome shotgun (WGS) entry which is preliminary data.</text>
</comment>
<gene>
    <name evidence="2" type="ORF">KPH14_010724</name>
</gene>